<proteinExistence type="predicted"/>
<feature type="region of interest" description="Disordered" evidence="1">
    <location>
        <begin position="163"/>
        <end position="186"/>
    </location>
</feature>
<sequence>MSAPAPNTLPTGWYARTTEHPSKSTFTPSRSTLSFAFLESTRVNPEGFLAAFFAPNVVVDGAGHVRQVAKDDLPALTALAHRATDADSVPQAGGFRNQWRIRQRRTDYPIDWLRVASDAQGELKEVSVYGFDGTHDELDPPVGSIDRLPSVLMDAFRVFSEGRQGFDSGDRDQDMIEKTKRVVNAE</sequence>
<evidence type="ECO:0000313" key="2">
    <source>
        <dbReference type="EMBL" id="KDQ08335.1"/>
    </source>
</evidence>
<name>A0A067M101_BOTB1</name>
<dbReference type="HOGENOM" id="CLU_085458_0_0_1"/>
<feature type="region of interest" description="Disordered" evidence="1">
    <location>
        <begin position="1"/>
        <end position="25"/>
    </location>
</feature>
<dbReference type="Proteomes" id="UP000027195">
    <property type="component" value="Unassembled WGS sequence"/>
</dbReference>
<reference evidence="3" key="1">
    <citation type="journal article" date="2014" name="Proc. Natl. Acad. Sci. U.S.A.">
        <title>Extensive sampling of basidiomycete genomes demonstrates inadequacy of the white-rot/brown-rot paradigm for wood decay fungi.</title>
        <authorList>
            <person name="Riley R."/>
            <person name="Salamov A.A."/>
            <person name="Brown D.W."/>
            <person name="Nagy L.G."/>
            <person name="Floudas D."/>
            <person name="Held B.W."/>
            <person name="Levasseur A."/>
            <person name="Lombard V."/>
            <person name="Morin E."/>
            <person name="Otillar R."/>
            <person name="Lindquist E.A."/>
            <person name="Sun H."/>
            <person name="LaButti K.M."/>
            <person name="Schmutz J."/>
            <person name="Jabbour D."/>
            <person name="Luo H."/>
            <person name="Baker S.E."/>
            <person name="Pisabarro A.G."/>
            <person name="Walton J.D."/>
            <person name="Blanchette R.A."/>
            <person name="Henrissat B."/>
            <person name="Martin F."/>
            <person name="Cullen D."/>
            <person name="Hibbett D.S."/>
            <person name="Grigoriev I.V."/>
        </authorList>
    </citation>
    <scope>NUCLEOTIDE SEQUENCE [LARGE SCALE GENOMIC DNA]</scope>
    <source>
        <strain evidence="3">FD-172 SS1</strain>
    </source>
</reference>
<dbReference type="AlphaFoldDB" id="A0A067M101"/>
<dbReference type="InParanoid" id="A0A067M101"/>
<gene>
    <name evidence="2" type="ORF">BOTBODRAFT_59412</name>
</gene>
<evidence type="ECO:0000256" key="1">
    <source>
        <dbReference type="SAM" id="MobiDB-lite"/>
    </source>
</evidence>
<dbReference type="EMBL" id="KL198092">
    <property type="protein sequence ID" value="KDQ08335.1"/>
    <property type="molecule type" value="Genomic_DNA"/>
</dbReference>
<dbReference type="OrthoDB" id="3006153at2759"/>
<keyword evidence="3" id="KW-1185">Reference proteome</keyword>
<evidence type="ECO:0000313" key="3">
    <source>
        <dbReference type="Proteomes" id="UP000027195"/>
    </source>
</evidence>
<feature type="compositionally biased region" description="Basic and acidic residues" evidence="1">
    <location>
        <begin position="168"/>
        <end position="180"/>
    </location>
</feature>
<organism evidence="2 3">
    <name type="scientific">Botryobasidium botryosum (strain FD-172 SS1)</name>
    <dbReference type="NCBI Taxonomy" id="930990"/>
    <lineage>
        <taxon>Eukaryota</taxon>
        <taxon>Fungi</taxon>
        <taxon>Dikarya</taxon>
        <taxon>Basidiomycota</taxon>
        <taxon>Agaricomycotina</taxon>
        <taxon>Agaricomycetes</taxon>
        <taxon>Cantharellales</taxon>
        <taxon>Botryobasidiaceae</taxon>
        <taxon>Botryobasidium</taxon>
    </lineage>
</organism>
<accession>A0A067M101</accession>
<protein>
    <submittedName>
        <fullName evidence="2">Uncharacterized protein</fullName>
    </submittedName>
</protein>